<proteinExistence type="predicted"/>
<dbReference type="Gene3D" id="3.10.10.10">
    <property type="entry name" value="HIV Type 1 Reverse Transcriptase, subunit A, domain 1"/>
    <property type="match status" value="1"/>
</dbReference>
<accession>A0ABD0MW77</accession>
<dbReference type="PANTHER" id="PTHR15503:SF22">
    <property type="entry name" value="TRANSPOSON TY3-I GAG POLYPROTEIN"/>
    <property type="match status" value="1"/>
</dbReference>
<dbReference type="AlphaFoldDB" id="A0ABD0MW77"/>
<evidence type="ECO:0000313" key="2">
    <source>
        <dbReference type="Proteomes" id="UP001529510"/>
    </source>
</evidence>
<evidence type="ECO:0000313" key="1">
    <source>
        <dbReference type="EMBL" id="KAL0154253.1"/>
    </source>
</evidence>
<dbReference type="Proteomes" id="UP001529510">
    <property type="component" value="Unassembled WGS sequence"/>
</dbReference>
<name>A0ABD0MW77_CIRMR</name>
<sequence>MSTETPATSDPFMDLVNALKASLLPAPTPPSVSGSPMAMPARISGCLPTSTRTHENQLLTAYTHGKKSMPYIWIMFILWQQWPLHLKLSSQAPTPRVKTIQGKPLGHGKVRYSSPLITLQVGLFHKKRLQFLVLEDSTIGFILGRPWLHLHNPVLCWDPCGVLQWGKQCYEQSLSELPHPRSIPIPLASTKIESPEPEITPEIPAEYMAFQDVFSKQAATQLRPHRPWDCAIELLPGAQLPKGRIYPLSIPERQAMEEYIKEALQQGSYPPSTSQDASSFFFVSKKDGGLRPCIDYRQLNSQIIQQPYPLPLVPAAVVELRGA</sequence>
<reference evidence="1 2" key="1">
    <citation type="submission" date="2024-05" db="EMBL/GenBank/DDBJ databases">
        <title>Genome sequencing and assembly of Indian major carp, Cirrhinus mrigala (Hamilton, 1822).</title>
        <authorList>
            <person name="Mohindra V."/>
            <person name="Chowdhury L.M."/>
            <person name="Lal K."/>
            <person name="Jena J.K."/>
        </authorList>
    </citation>
    <scope>NUCLEOTIDE SEQUENCE [LARGE SCALE GENOMIC DNA]</scope>
    <source>
        <strain evidence="1">CM1030</strain>
        <tissue evidence="1">Blood</tissue>
    </source>
</reference>
<protein>
    <submittedName>
        <fullName evidence="1">Uncharacterized protein</fullName>
    </submittedName>
</protein>
<organism evidence="1 2">
    <name type="scientific">Cirrhinus mrigala</name>
    <name type="common">Mrigala</name>
    <dbReference type="NCBI Taxonomy" id="683832"/>
    <lineage>
        <taxon>Eukaryota</taxon>
        <taxon>Metazoa</taxon>
        <taxon>Chordata</taxon>
        <taxon>Craniata</taxon>
        <taxon>Vertebrata</taxon>
        <taxon>Euteleostomi</taxon>
        <taxon>Actinopterygii</taxon>
        <taxon>Neopterygii</taxon>
        <taxon>Teleostei</taxon>
        <taxon>Ostariophysi</taxon>
        <taxon>Cypriniformes</taxon>
        <taxon>Cyprinidae</taxon>
        <taxon>Labeoninae</taxon>
        <taxon>Labeonini</taxon>
        <taxon>Cirrhinus</taxon>
    </lineage>
</organism>
<dbReference type="PANTHER" id="PTHR15503">
    <property type="entry name" value="LDOC1 RELATED"/>
    <property type="match status" value="1"/>
</dbReference>
<dbReference type="InterPro" id="IPR043502">
    <property type="entry name" value="DNA/RNA_pol_sf"/>
</dbReference>
<comment type="caution">
    <text evidence="1">The sequence shown here is derived from an EMBL/GenBank/DDBJ whole genome shotgun (WGS) entry which is preliminary data.</text>
</comment>
<gene>
    <name evidence="1" type="ORF">M9458_050366</name>
</gene>
<keyword evidence="2" id="KW-1185">Reference proteome</keyword>
<dbReference type="InterPro" id="IPR032567">
    <property type="entry name" value="RTL1-rel"/>
</dbReference>
<dbReference type="SUPFAM" id="SSF56672">
    <property type="entry name" value="DNA/RNA polymerases"/>
    <property type="match status" value="1"/>
</dbReference>
<dbReference type="EMBL" id="JAMKFB020000036">
    <property type="protein sequence ID" value="KAL0154253.1"/>
    <property type="molecule type" value="Genomic_DNA"/>
</dbReference>